<dbReference type="EC" id="2.4.1.21" evidence="8"/>
<evidence type="ECO:0000256" key="3">
    <source>
        <dbReference type="ARBA" id="ARBA00004964"/>
    </source>
</evidence>
<evidence type="ECO:0000256" key="6">
    <source>
        <dbReference type="ARBA" id="ARBA00022679"/>
    </source>
</evidence>
<organism evidence="11 12">
    <name type="scientific">Maridesulfovibrio ferrireducens</name>
    <dbReference type="NCBI Taxonomy" id="246191"/>
    <lineage>
        <taxon>Bacteria</taxon>
        <taxon>Pseudomonadati</taxon>
        <taxon>Thermodesulfobacteriota</taxon>
        <taxon>Desulfovibrionia</taxon>
        <taxon>Desulfovibrionales</taxon>
        <taxon>Desulfovibrionaceae</taxon>
        <taxon>Maridesulfovibrio</taxon>
    </lineage>
</organism>
<keyword evidence="7 8" id="KW-0320">Glycogen biosynthesis</keyword>
<evidence type="ECO:0000256" key="7">
    <source>
        <dbReference type="ARBA" id="ARBA00023056"/>
    </source>
</evidence>
<keyword evidence="12" id="KW-1185">Reference proteome</keyword>
<dbReference type="UniPathway" id="UPA00164"/>
<dbReference type="NCBIfam" id="NF001899">
    <property type="entry name" value="PRK00654.1-2"/>
    <property type="match status" value="1"/>
</dbReference>
<dbReference type="GO" id="GO:0009011">
    <property type="term" value="F:alpha-1,4-glucan glucosyltransferase (ADP-glucose donor) activity"/>
    <property type="evidence" value="ECO:0007669"/>
    <property type="project" value="UniProtKB-UniRule"/>
</dbReference>
<evidence type="ECO:0000259" key="10">
    <source>
        <dbReference type="Pfam" id="PF08323"/>
    </source>
</evidence>
<dbReference type="OrthoDB" id="9808590at2"/>
<dbReference type="InterPro" id="IPR011835">
    <property type="entry name" value="GS/SS"/>
</dbReference>
<feature type="domain" description="Glycosyl transferase family 1" evidence="9">
    <location>
        <begin position="297"/>
        <end position="452"/>
    </location>
</feature>
<name>A0A1G9JCX5_9BACT</name>
<gene>
    <name evidence="8" type="primary">glgA</name>
    <name evidence="11" type="ORF">SAMN05660337_2737</name>
</gene>
<evidence type="ECO:0000256" key="8">
    <source>
        <dbReference type="HAMAP-Rule" id="MF_00484"/>
    </source>
</evidence>
<dbReference type="RefSeq" id="WP_092162053.1">
    <property type="nucleotide sequence ID" value="NZ_FNGA01000004.1"/>
</dbReference>
<reference evidence="12" key="1">
    <citation type="submission" date="2016-10" db="EMBL/GenBank/DDBJ databases">
        <authorList>
            <person name="Varghese N."/>
            <person name="Submissions S."/>
        </authorList>
    </citation>
    <scope>NUCLEOTIDE SEQUENCE [LARGE SCALE GENOMIC DNA]</scope>
    <source>
        <strain evidence="12">DSM 16995</strain>
    </source>
</reference>
<dbReference type="InterPro" id="IPR013534">
    <property type="entry name" value="Starch_synth_cat_dom"/>
</dbReference>
<protein>
    <recommendedName>
        <fullName evidence="8">Glycogen synthase</fullName>
        <ecNumber evidence="8">2.4.1.21</ecNumber>
    </recommendedName>
    <alternativeName>
        <fullName evidence="8">Starch [bacterial glycogen] synthase</fullName>
    </alternativeName>
</protein>
<comment type="catalytic activity">
    <reaction evidence="1 8">
        <text>[(1-&gt;4)-alpha-D-glucosyl](n) + ADP-alpha-D-glucose = [(1-&gt;4)-alpha-D-glucosyl](n+1) + ADP + H(+)</text>
        <dbReference type="Rhea" id="RHEA:18189"/>
        <dbReference type="Rhea" id="RHEA-COMP:9584"/>
        <dbReference type="Rhea" id="RHEA-COMP:9587"/>
        <dbReference type="ChEBI" id="CHEBI:15378"/>
        <dbReference type="ChEBI" id="CHEBI:15444"/>
        <dbReference type="ChEBI" id="CHEBI:57498"/>
        <dbReference type="ChEBI" id="CHEBI:456216"/>
        <dbReference type="EC" id="2.4.1.21"/>
    </reaction>
</comment>
<dbReference type="AlphaFoldDB" id="A0A1G9JCX5"/>
<comment type="similarity">
    <text evidence="4 8">Belongs to the glycosyltransferase 1 family. Bacterial/plant glycogen synthase subfamily.</text>
</comment>
<dbReference type="PANTHER" id="PTHR45825:SF11">
    <property type="entry name" value="ALPHA AMYLASE DOMAIN-CONTAINING PROTEIN"/>
    <property type="match status" value="1"/>
</dbReference>
<accession>A0A1G9JCX5</accession>
<evidence type="ECO:0000256" key="1">
    <source>
        <dbReference type="ARBA" id="ARBA00001478"/>
    </source>
</evidence>
<dbReference type="HAMAP" id="MF_00484">
    <property type="entry name" value="Glycogen_synth"/>
    <property type="match status" value="1"/>
</dbReference>
<dbReference type="EMBL" id="FNGA01000004">
    <property type="protein sequence ID" value="SDL35085.1"/>
    <property type="molecule type" value="Genomic_DNA"/>
</dbReference>
<evidence type="ECO:0000313" key="12">
    <source>
        <dbReference type="Proteomes" id="UP000199053"/>
    </source>
</evidence>
<feature type="domain" description="Starch synthase catalytic" evidence="10">
    <location>
        <begin position="4"/>
        <end position="241"/>
    </location>
</feature>
<dbReference type="Pfam" id="PF00534">
    <property type="entry name" value="Glycos_transf_1"/>
    <property type="match status" value="1"/>
</dbReference>
<evidence type="ECO:0000313" key="11">
    <source>
        <dbReference type="EMBL" id="SDL35085.1"/>
    </source>
</evidence>
<dbReference type="SUPFAM" id="SSF53756">
    <property type="entry name" value="UDP-Glycosyltransferase/glycogen phosphorylase"/>
    <property type="match status" value="1"/>
</dbReference>
<dbReference type="GO" id="GO:0004373">
    <property type="term" value="F:alpha-1,4-glucan glucosyltransferase (UDP-glucose donor) activity"/>
    <property type="evidence" value="ECO:0007669"/>
    <property type="project" value="InterPro"/>
</dbReference>
<dbReference type="NCBIfam" id="TIGR02095">
    <property type="entry name" value="glgA"/>
    <property type="match status" value="1"/>
</dbReference>
<dbReference type="InterPro" id="IPR001296">
    <property type="entry name" value="Glyco_trans_1"/>
</dbReference>
<sequence>MHDVLYVTSEMYPFSKTGGLGDVMGALPPCVHEKGVNAAVITPFYGRMNLDGRKLRLVYSDLHVGYPWPSTTAEIYQTDYDGMPVYFVARGEYFDRRYYYNTHNGDYFDNCERFIFFCKTVLKWARLLPSPPAVIHSHDWQSALVPPYLHFERARDSFWKNTKSVSTIHNLAFQGRFSERLFHESGLPAEAWSMHGAEFYGDFNMLKASIAYSDAVTAVSPTYAAEILGPEFGCGLEGFLRSNSGKIEGILNGADYNVWDPCEDKFLPCCYSAEDIRGKQQCKQSMLREFYMSDQLEDKPVFGFIGRLRDQKGVDLLIDIIPKLMEKDVGLIVLGEGNLAYEAQLLDLMEEYSGKLCVQVGYTENLAHAIQAGSDIFLMPSRYEPCGLTQIYALRFGTPPVATAVGGLCDTITPYPDEEATGFTFAESDADLFFEAIEQAIAVWHDRDEWEKMVKRAMRKEFTWDRSADEYIKLYRKLGARI</sequence>
<evidence type="ECO:0000256" key="5">
    <source>
        <dbReference type="ARBA" id="ARBA00022676"/>
    </source>
</evidence>
<proteinExistence type="inferred from homology"/>
<keyword evidence="6 8" id="KW-0808">Transferase</keyword>
<keyword evidence="5 8" id="KW-0328">Glycosyltransferase</keyword>
<comment type="function">
    <text evidence="2 8">Synthesizes alpha-1,4-glucan chains using ADP-glucose.</text>
</comment>
<dbReference type="PANTHER" id="PTHR45825">
    <property type="entry name" value="GRANULE-BOUND STARCH SYNTHASE 1, CHLOROPLASTIC/AMYLOPLASTIC"/>
    <property type="match status" value="1"/>
</dbReference>
<dbReference type="STRING" id="246191.SAMN05660337_2737"/>
<evidence type="ECO:0000256" key="4">
    <source>
        <dbReference type="ARBA" id="ARBA00010281"/>
    </source>
</evidence>
<evidence type="ECO:0000259" key="9">
    <source>
        <dbReference type="Pfam" id="PF00534"/>
    </source>
</evidence>
<dbReference type="GO" id="GO:0005978">
    <property type="term" value="P:glycogen biosynthetic process"/>
    <property type="evidence" value="ECO:0007669"/>
    <property type="project" value="UniProtKB-UniRule"/>
</dbReference>
<comment type="pathway">
    <text evidence="3 8">Glycan biosynthesis; glycogen biosynthesis.</text>
</comment>
<evidence type="ECO:0000256" key="2">
    <source>
        <dbReference type="ARBA" id="ARBA00002764"/>
    </source>
</evidence>
<dbReference type="CDD" id="cd03791">
    <property type="entry name" value="GT5_Glycogen_synthase_DULL1-like"/>
    <property type="match status" value="1"/>
</dbReference>
<dbReference type="Proteomes" id="UP000199053">
    <property type="component" value="Unassembled WGS sequence"/>
</dbReference>
<feature type="binding site" evidence="8">
    <location>
        <position position="16"/>
    </location>
    <ligand>
        <name>ADP-alpha-D-glucose</name>
        <dbReference type="ChEBI" id="CHEBI:57498"/>
    </ligand>
</feature>
<dbReference type="Pfam" id="PF08323">
    <property type="entry name" value="Glyco_transf_5"/>
    <property type="match status" value="1"/>
</dbReference>
<dbReference type="Gene3D" id="3.40.50.2000">
    <property type="entry name" value="Glycogen Phosphorylase B"/>
    <property type="match status" value="2"/>
</dbReference>